<dbReference type="Pfam" id="PF02578">
    <property type="entry name" value="Cu-oxidase_4"/>
    <property type="match status" value="1"/>
</dbReference>
<evidence type="ECO:0000256" key="6">
    <source>
        <dbReference type="ARBA" id="ARBA00022833"/>
    </source>
</evidence>
<dbReference type="SUPFAM" id="SSF64438">
    <property type="entry name" value="CNF1/YfiH-like putative cysteine hydrolases"/>
    <property type="match status" value="1"/>
</dbReference>
<evidence type="ECO:0000256" key="9">
    <source>
        <dbReference type="ARBA" id="ARBA00049893"/>
    </source>
</evidence>
<dbReference type="InterPro" id="IPR038371">
    <property type="entry name" value="Cu_polyphenol_OxRdtase_sf"/>
</dbReference>
<dbReference type="AlphaFoldDB" id="A0A940MXW7"/>
<dbReference type="GO" id="GO:0017061">
    <property type="term" value="F:S-methyl-5-thioadenosine phosphorylase activity"/>
    <property type="evidence" value="ECO:0007669"/>
    <property type="project" value="UniProtKB-EC"/>
</dbReference>
<comment type="similarity">
    <text evidence="2 10">Belongs to the purine nucleoside phosphorylase YfiH/LACC1 family.</text>
</comment>
<comment type="catalytic activity">
    <reaction evidence="8">
        <text>adenosine + phosphate = alpha-D-ribose 1-phosphate + adenine</text>
        <dbReference type="Rhea" id="RHEA:27642"/>
        <dbReference type="ChEBI" id="CHEBI:16335"/>
        <dbReference type="ChEBI" id="CHEBI:16708"/>
        <dbReference type="ChEBI" id="CHEBI:43474"/>
        <dbReference type="ChEBI" id="CHEBI:57720"/>
        <dbReference type="EC" id="2.4.2.1"/>
    </reaction>
    <physiologicalReaction direction="left-to-right" evidence="8">
        <dbReference type="Rhea" id="RHEA:27643"/>
    </physiologicalReaction>
</comment>
<comment type="catalytic activity">
    <reaction evidence="9">
        <text>S-methyl-5'-thioadenosine + phosphate = 5-(methylsulfanyl)-alpha-D-ribose 1-phosphate + adenine</text>
        <dbReference type="Rhea" id="RHEA:11852"/>
        <dbReference type="ChEBI" id="CHEBI:16708"/>
        <dbReference type="ChEBI" id="CHEBI:17509"/>
        <dbReference type="ChEBI" id="CHEBI:43474"/>
        <dbReference type="ChEBI" id="CHEBI:58533"/>
        <dbReference type="EC" id="2.4.2.28"/>
    </reaction>
    <physiologicalReaction direction="left-to-right" evidence="9">
        <dbReference type="Rhea" id="RHEA:11853"/>
    </physiologicalReaction>
</comment>
<dbReference type="RefSeq" id="WP_209374198.1">
    <property type="nucleotide sequence ID" value="NZ_JAGIZA010000007.1"/>
</dbReference>
<dbReference type="EMBL" id="JAGIZA010000007">
    <property type="protein sequence ID" value="MBP0493703.1"/>
    <property type="molecule type" value="Genomic_DNA"/>
</dbReference>
<comment type="catalytic activity">
    <reaction evidence="7">
        <text>adenosine + H2O + H(+) = inosine + NH4(+)</text>
        <dbReference type="Rhea" id="RHEA:24408"/>
        <dbReference type="ChEBI" id="CHEBI:15377"/>
        <dbReference type="ChEBI" id="CHEBI:15378"/>
        <dbReference type="ChEBI" id="CHEBI:16335"/>
        <dbReference type="ChEBI" id="CHEBI:17596"/>
        <dbReference type="ChEBI" id="CHEBI:28938"/>
        <dbReference type="EC" id="3.5.4.4"/>
    </reaction>
    <physiologicalReaction direction="left-to-right" evidence="7">
        <dbReference type="Rhea" id="RHEA:24409"/>
    </physiologicalReaction>
</comment>
<organism evidence="11 12">
    <name type="scientific">Roseomonas indoligenes</name>
    <dbReference type="NCBI Taxonomy" id="2820811"/>
    <lineage>
        <taxon>Bacteria</taxon>
        <taxon>Pseudomonadati</taxon>
        <taxon>Pseudomonadota</taxon>
        <taxon>Alphaproteobacteria</taxon>
        <taxon>Acetobacterales</taxon>
        <taxon>Roseomonadaceae</taxon>
        <taxon>Roseomonas</taxon>
    </lineage>
</organism>
<evidence type="ECO:0000256" key="7">
    <source>
        <dbReference type="ARBA" id="ARBA00047989"/>
    </source>
</evidence>
<comment type="caution">
    <text evidence="11">The sequence shown here is derived from an EMBL/GenBank/DDBJ whole genome shotgun (WGS) entry which is preliminary data.</text>
</comment>
<accession>A0A940MXW7</accession>
<protein>
    <recommendedName>
        <fullName evidence="10">Purine nucleoside phosphorylase</fullName>
    </recommendedName>
</protein>
<keyword evidence="3" id="KW-0808">Transferase</keyword>
<sequence>MTAEFLTAPSLTGMPHGFFTRRGGVSSGRFASLNCSLSSADDPALVQENRALAMGAIGTSPASLSGLFQVHGIAVALAREPIAHEARPKADGVVTDRPGVTLGIVTADCGPVLFADPRAGVVGACHAGWRGALAGVLEATLAAMEGLGARRGDIVAALGPCIRQPSYEVGADLRAELLASDPEGERFLAPGAREGHWQFDMAGLILARLTAAGVAAEALPNDTRAEEELFFSHRRRTLEGGGPIGHQLSAIALPG</sequence>
<name>A0A940MXW7_9PROT</name>
<keyword evidence="12" id="KW-1185">Reference proteome</keyword>
<evidence type="ECO:0000313" key="12">
    <source>
        <dbReference type="Proteomes" id="UP000677537"/>
    </source>
</evidence>
<dbReference type="Proteomes" id="UP000677537">
    <property type="component" value="Unassembled WGS sequence"/>
</dbReference>
<dbReference type="InterPro" id="IPR011324">
    <property type="entry name" value="Cytotoxic_necrot_fac-like_cat"/>
</dbReference>
<evidence type="ECO:0000256" key="3">
    <source>
        <dbReference type="ARBA" id="ARBA00022679"/>
    </source>
</evidence>
<keyword evidence="5" id="KW-0378">Hydrolase</keyword>
<dbReference type="CDD" id="cd16833">
    <property type="entry name" value="YfiH"/>
    <property type="match status" value="1"/>
</dbReference>
<dbReference type="InterPro" id="IPR003730">
    <property type="entry name" value="Cu_polyphenol_OxRdtase"/>
</dbReference>
<keyword evidence="4" id="KW-0479">Metal-binding</keyword>
<comment type="catalytic activity">
    <reaction evidence="1">
        <text>inosine + phosphate = alpha-D-ribose 1-phosphate + hypoxanthine</text>
        <dbReference type="Rhea" id="RHEA:27646"/>
        <dbReference type="ChEBI" id="CHEBI:17368"/>
        <dbReference type="ChEBI" id="CHEBI:17596"/>
        <dbReference type="ChEBI" id="CHEBI:43474"/>
        <dbReference type="ChEBI" id="CHEBI:57720"/>
        <dbReference type="EC" id="2.4.2.1"/>
    </reaction>
    <physiologicalReaction direction="left-to-right" evidence="1">
        <dbReference type="Rhea" id="RHEA:27647"/>
    </physiologicalReaction>
</comment>
<dbReference type="PANTHER" id="PTHR30616">
    <property type="entry name" value="UNCHARACTERIZED PROTEIN YFIH"/>
    <property type="match status" value="1"/>
</dbReference>
<dbReference type="Gene3D" id="3.60.140.10">
    <property type="entry name" value="CNF1/YfiH-like putative cysteine hydrolases"/>
    <property type="match status" value="1"/>
</dbReference>
<gene>
    <name evidence="11" type="primary">pgeF</name>
    <name evidence="11" type="ORF">J5Y10_13030</name>
</gene>
<reference evidence="11" key="1">
    <citation type="submission" date="2021-03" db="EMBL/GenBank/DDBJ databases">
        <authorList>
            <person name="So Y."/>
        </authorList>
    </citation>
    <scope>NUCLEOTIDE SEQUENCE</scope>
    <source>
        <strain evidence="11">SG15</strain>
    </source>
</reference>
<evidence type="ECO:0000256" key="2">
    <source>
        <dbReference type="ARBA" id="ARBA00007353"/>
    </source>
</evidence>
<dbReference type="NCBIfam" id="TIGR00726">
    <property type="entry name" value="peptidoglycan editing factor PgeF"/>
    <property type="match status" value="1"/>
</dbReference>
<dbReference type="GO" id="GO:0016787">
    <property type="term" value="F:hydrolase activity"/>
    <property type="evidence" value="ECO:0007669"/>
    <property type="project" value="UniProtKB-KW"/>
</dbReference>
<keyword evidence="6" id="KW-0862">Zinc</keyword>
<evidence type="ECO:0000256" key="5">
    <source>
        <dbReference type="ARBA" id="ARBA00022801"/>
    </source>
</evidence>
<evidence type="ECO:0000256" key="10">
    <source>
        <dbReference type="RuleBase" id="RU361274"/>
    </source>
</evidence>
<evidence type="ECO:0000313" key="11">
    <source>
        <dbReference type="EMBL" id="MBP0493703.1"/>
    </source>
</evidence>
<proteinExistence type="inferred from homology"/>
<evidence type="ECO:0000256" key="1">
    <source>
        <dbReference type="ARBA" id="ARBA00000553"/>
    </source>
</evidence>
<evidence type="ECO:0000256" key="4">
    <source>
        <dbReference type="ARBA" id="ARBA00022723"/>
    </source>
</evidence>
<evidence type="ECO:0000256" key="8">
    <source>
        <dbReference type="ARBA" id="ARBA00048968"/>
    </source>
</evidence>
<dbReference type="PANTHER" id="PTHR30616:SF2">
    <property type="entry name" value="PURINE NUCLEOSIDE PHOSPHORYLASE LACC1"/>
    <property type="match status" value="1"/>
</dbReference>
<dbReference type="GO" id="GO:0005507">
    <property type="term" value="F:copper ion binding"/>
    <property type="evidence" value="ECO:0007669"/>
    <property type="project" value="TreeGrafter"/>
</dbReference>